<evidence type="ECO:0000313" key="1">
    <source>
        <dbReference type="EMBL" id="GKV29160.1"/>
    </source>
</evidence>
<name>A0AAV5KX40_9ROSI</name>
<gene>
    <name evidence="1" type="ORF">SLEP1_g38115</name>
</gene>
<comment type="caution">
    <text evidence="1">The sequence shown here is derived from an EMBL/GenBank/DDBJ whole genome shotgun (WGS) entry which is preliminary data.</text>
</comment>
<protein>
    <submittedName>
        <fullName evidence="1">Uncharacterized protein</fullName>
    </submittedName>
</protein>
<dbReference type="EMBL" id="BPVZ01000082">
    <property type="protein sequence ID" value="GKV29160.1"/>
    <property type="molecule type" value="Genomic_DNA"/>
</dbReference>
<organism evidence="1 2">
    <name type="scientific">Rubroshorea leprosula</name>
    <dbReference type="NCBI Taxonomy" id="152421"/>
    <lineage>
        <taxon>Eukaryota</taxon>
        <taxon>Viridiplantae</taxon>
        <taxon>Streptophyta</taxon>
        <taxon>Embryophyta</taxon>
        <taxon>Tracheophyta</taxon>
        <taxon>Spermatophyta</taxon>
        <taxon>Magnoliopsida</taxon>
        <taxon>eudicotyledons</taxon>
        <taxon>Gunneridae</taxon>
        <taxon>Pentapetalae</taxon>
        <taxon>rosids</taxon>
        <taxon>malvids</taxon>
        <taxon>Malvales</taxon>
        <taxon>Dipterocarpaceae</taxon>
        <taxon>Rubroshorea</taxon>
    </lineage>
</organism>
<proteinExistence type="predicted"/>
<dbReference type="AlphaFoldDB" id="A0AAV5KX40"/>
<keyword evidence="2" id="KW-1185">Reference proteome</keyword>
<reference evidence="1 2" key="1">
    <citation type="journal article" date="2021" name="Commun. Biol.">
        <title>The genome of Shorea leprosula (Dipterocarpaceae) highlights the ecological relevance of drought in aseasonal tropical rainforests.</title>
        <authorList>
            <person name="Ng K.K.S."/>
            <person name="Kobayashi M.J."/>
            <person name="Fawcett J.A."/>
            <person name="Hatakeyama M."/>
            <person name="Paape T."/>
            <person name="Ng C.H."/>
            <person name="Ang C.C."/>
            <person name="Tnah L.H."/>
            <person name="Lee C.T."/>
            <person name="Nishiyama T."/>
            <person name="Sese J."/>
            <person name="O'Brien M.J."/>
            <person name="Copetti D."/>
            <person name="Mohd Noor M.I."/>
            <person name="Ong R.C."/>
            <person name="Putra M."/>
            <person name="Sireger I.Z."/>
            <person name="Indrioko S."/>
            <person name="Kosugi Y."/>
            <person name="Izuno A."/>
            <person name="Isagi Y."/>
            <person name="Lee S.L."/>
            <person name="Shimizu K.K."/>
        </authorList>
    </citation>
    <scope>NUCLEOTIDE SEQUENCE [LARGE SCALE GENOMIC DNA]</scope>
    <source>
        <strain evidence="1">214</strain>
    </source>
</reference>
<accession>A0AAV5KX40</accession>
<evidence type="ECO:0000313" key="2">
    <source>
        <dbReference type="Proteomes" id="UP001054252"/>
    </source>
</evidence>
<dbReference type="Proteomes" id="UP001054252">
    <property type="component" value="Unassembled WGS sequence"/>
</dbReference>
<sequence>MEVPALVTLSKKSDHWLFTRKTRYVNPNLDGYYQAFISLFLPF</sequence>